<evidence type="ECO:0000256" key="7">
    <source>
        <dbReference type="HAMAP-Rule" id="MF_01331"/>
    </source>
</evidence>
<dbReference type="InterPro" id="IPR036394">
    <property type="entry name" value="Ribosomal_uL22_sf"/>
</dbReference>
<dbReference type="EMBL" id="LN890285">
    <property type="protein sequence ID" value="CUR53316.1"/>
    <property type="molecule type" value="Genomic_DNA"/>
</dbReference>
<evidence type="ECO:0000256" key="2">
    <source>
        <dbReference type="ARBA" id="ARBA00022730"/>
    </source>
</evidence>
<dbReference type="PANTHER" id="PTHR13501:SF8">
    <property type="entry name" value="LARGE RIBOSOMAL SUBUNIT PROTEIN UL22M"/>
    <property type="match status" value="1"/>
</dbReference>
<gene>
    <name evidence="7 11" type="primary">rplV</name>
    <name evidence="11" type="ORF">BTSPAZIEG_0357</name>
</gene>
<dbReference type="CDD" id="cd00336">
    <property type="entry name" value="Ribosomal_L22"/>
    <property type="match status" value="1"/>
</dbReference>
<comment type="function">
    <text evidence="7">The globular domain of the protein is located near the polypeptide exit tunnel on the outside of the subunit, while an extended beta-hairpin is found that lines the wall of the exit tunnel in the center of the 70S ribosome.</text>
</comment>
<dbReference type="InterPro" id="IPR018260">
    <property type="entry name" value="Ribosomal_uL22_CS"/>
</dbReference>
<evidence type="ECO:0000256" key="4">
    <source>
        <dbReference type="ARBA" id="ARBA00022980"/>
    </source>
</evidence>
<dbReference type="RefSeq" id="WP_082252449.1">
    <property type="nucleotide sequence ID" value="NZ_CP135003.1"/>
</dbReference>
<comment type="function">
    <text evidence="7 10">This protein binds specifically to 23S rRNA; its binding is stimulated by other ribosomal proteins, e.g., L4, L17, and L20. It is important during the early stages of 50S assembly. It makes multiple contacts with different domains of the 23S rRNA in the assembled 50S subunit and ribosome.</text>
</comment>
<comment type="similarity">
    <text evidence="1 7 8">Belongs to the universal ribosomal protein uL22 family.</text>
</comment>
<keyword evidence="4 7" id="KW-0689">Ribosomal protein</keyword>
<evidence type="ECO:0000313" key="12">
    <source>
        <dbReference type="Proteomes" id="UP000243633"/>
    </source>
</evidence>
<dbReference type="GO" id="GO:0006412">
    <property type="term" value="P:translation"/>
    <property type="evidence" value="ECO:0007669"/>
    <property type="project" value="UniProtKB-UniRule"/>
</dbReference>
<dbReference type="OrthoDB" id="9805969at2"/>
<dbReference type="GO" id="GO:0022625">
    <property type="term" value="C:cytosolic large ribosomal subunit"/>
    <property type="evidence" value="ECO:0007669"/>
    <property type="project" value="TreeGrafter"/>
</dbReference>
<sequence length="124" mass="14141">MNVCAKSKKVRSSAQKMRLVVNIIRGKNALEALKILENINKKSSYLLKKLLKSALANAEHNYNHKISTLFISKIFVDSGPTMKRMLPRAKGRADRILKRTSHITMILSRFHRKQEISYGTKSTS</sequence>
<dbReference type="Proteomes" id="UP000243633">
    <property type="component" value="Chromosome 1"/>
</dbReference>
<keyword evidence="2 7" id="KW-0699">rRNA-binding</keyword>
<dbReference type="PANTHER" id="PTHR13501">
    <property type="entry name" value="CHLOROPLAST 50S RIBOSOMAL PROTEIN L22-RELATED"/>
    <property type="match status" value="1"/>
</dbReference>
<comment type="subunit">
    <text evidence="7 9">Part of the 50S ribosomal subunit.</text>
</comment>
<dbReference type="AlphaFoldDB" id="A0A160SZC7"/>
<dbReference type="Pfam" id="PF00237">
    <property type="entry name" value="Ribosomal_L22"/>
    <property type="match status" value="1"/>
</dbReference>
<protein>
    <recommendedName>
        <fullName evidence="6 7">Large ribosomal subunit protein uL22</fullName>
    </recommendedName>
</protein>
<keyword evidence="3 7" id="KW-0694">RNA-binding</keyword>
<reference evidence="12" key="1">
    <citation type="submission" date="2015-10" db="EMBL/GenBank/DDBJ databases">
        <authorList>
            <person name="Manzano-Marin A."/>
            <person name="Manzano-Marin A."/>
        </authorList>
    </citation>
    <scope>NUCLEOTIDE SEQUENCE [LARGE SCALE GENOMIC DNA]</scope>
    <source>
        <strain evidence="12">BTs</strain>
    </source>
</reference>
<evidence type="ECO:0000256" key="1">
    <source>
        <dbReference type="ARBA" id="ARBA00009451"/>
    </source>
</evidence>
<keyword evidence="5 7" id="KW-0687">Ribonucleoprotein</keyword>
<dbReference type="NCBIfam" id="TIGR01044">
    <property type="entry name" value="rplV_bact"/>
    <property type="match status" value="1"/>
</dbReference>
<evidence type="ECO:0000256" key="10">
    <source>
        <dbReference type="RuleBase" id="RU004008"/>
    </source>
</evidence>
<evidence type="ECO:0000256" key="3">
    <source>
        <dbReference type="ARBA" id="ARBA00022884"/>
    </source>
</evidence>
<dbReference type="PROSITE" id="PS00464">
    <property type="entry name" value="RIBOSOMAL_L22"/>
    <property type="match status" value="1"/>
</dbReference>
<organism evidence="11 12">
    <name type="scientific">Buchnera aphidicola subsp. Tuberolachnus salignus</name>
    <dbReference type="NCBI Taxonomy" id="98804"/>
    <lineage>
        <taxon>Bacteria</taxon>
        <taxon>Pseudomonadati</taxon>
        <taxon>Pseudomonadota</taxon>
        <taxon>Gammaproteobacteria</taxon>
        <taxon>Enterobacterales</taxon>
        <taxon>Erwiniaceae</taxon>
        <taxon>Buchnera</taxon>
    </lineage>
</organism>
<evidence type="ECO:0000256" key="9">
    <source>
        <dbReference type="RuleBase" id="RU004006"/>
    </source>
</evidence>
<dbReference type="GO" id="GO:0019843">
    <property type="term" value="F:rRNA binding"/>
    <property type="evidence" value="ECO:0007669"/>
    <property type="project" value="UniProtKB-UniRule"/>
</dbReference>
<accession>A0A160SZC7</accession>
<proteinExistence type="inferred from homology"/>
<dbReference type="HAMAP" id="MF_01331_B">
    <property type="entry name" value="Ribosomal_uL22_B"/>
    <property type="match status" value="1"/>
</dbReference>
<evidence type="ECO:0000256" key="8">
    <source>
        <dbReference type="RuleBase" id="RU004005"/>
    </source>
</evidence>
<evidence type="ECO:0000256" key="6">
    <source>
        <dbReference type="ARBA" id="ARBA00035207"/>
    </source>
</evidence>
<evidence type="ECO:0000313" key="11">
    <source>
        <dbReference type="EMBL" id="CUR53316.1"/>
    </source>
</evidence>
<dbReference type="Gene3D" id="3.90.470.10">
    <property type="entry name" value="Ribosomal protein L22/L17"/>
    <property type="match status" value="1"/>
</dbReference>
<dbReference type="PATRIC" id="fig|98804.3.peg.335"/>
<evidence type="ECO:0000256" key="5">
    <source>
        <dbReference type="ARBA" id="ARBA00023274"/>
    </source>
</evidence>
<keyword evidence="12" id="KW-1185">Reference proteome</keyword>
<dbReference type="InterPro" id="IPR047867">
    <property type="entry name" value="Ribosomal_uL22_bac/org-type"/>
</dbReference>
<dbReference type="GO" id="GO:0003735">
    <property type="term" value="F:structural constituent of ribosome"/>
    <property type="evidence" value="ECO:0007669"/>
    <property type="project" value="InterPro"/>
</dbReference>
<dbReference type="InterPro" id="IPR005727">
    <property type="entry name" value="Ribosomal_uL22_bac/chlpt-type"/>
</dbReference>
<dbReference type="InterPro" id="IPR001063">
    <property type="entry name" value="Ribosomal_uL22"/>
</dbReference>
<dbReference type="STRING" id="98804.BTSPAZIEG_0357"/>
<dbReference type="SUPFAM" id="SSF54843">
    <property type="entry name" value="Ribosomal protein L22"/>
    <property type="match status" value="1"/>
</dbReference>
<name>A0A160SZC7_BUCTT</name>